<accession>A0A9E7H0S2</accession>
<evidence type="ECO:0000259" key="3">
    <source>
        <dbReference type="Pfam" id="PF03479"/>
    </source>
</evidence>
<dbReference type="EMBL" id="CP097510">
    <property type="protein sequence ID" value="URE24685.1"/>
    <property type="molecule type" value="Genomic_DNA"/>
</dbReference>
<keyword evidence="1" id="KW-0539">Nucleus</keyword>
<comment type="domain">
    <text evidence="1">The PPC domain mediates interactions between AHL proteins.</text>
</comment>
<comment type="subcellular location">
    <subcellularLocation>
        <location evidence="1">Nucleus</location>
    </subcellularLocation>
</comment>
<reference evidence="4" key="1">
    <citation type="submission" date="2022-05" db="EMBL/GenBank/DDBJ databases">
        <title>The Musa troglodytarum L. genome provides insights into the mechanism of non-climacteric behaviour and enrichment of carotenoids.</title>
        <authorList>
            <person name="Wang J."/>
        </authorList>
    </citation>
    <scope>NUCLEOTIDE SEQUENCE</scope>
    <source>
        <tissue evidence="4">Leaf</tissue>
    </source>
</reference>
<dbReference type="Gene3D" id="3.30.1330.80">
    <property type="entry name" value="Hypothetical protein, similar to alpha- acetolactate decarboxylase, domain 2"/>
    <property type="match status" value="1"/>
</dbReference>
<evidence type="ECO:0000256" key="1">
    <source>
        <dbReference type="RuleBase" id="RU367031"/>
    </source>
</evidence>
<dbReference type="Pfam" id="PF03479">
    <property type="entry name" value="PCC"/>
    <property type="match status" value="1"/>
</dbReference>
<organism evidence="4 5">
    <name type="scientific">Musa troglodytarum</name>
    <name type="common">fe'i banana</name>
    <dbReference type="NCBI Taxonomy" id="320322"/>
    <lineage>
        <taxon>Eukaryota</taxon>
        <taxon>Viridiplantae</taxon>
        <taxon>Streptophyta</taxon>
        <taxon>Embryophyta</taxon>
        <taxon>Tracheophyta</taxon>
        <taxon>Spermatophyta</taxon>
        <taxon>Magnoliopsida</taxon>
        <taxon>Liliopsida</taxon>
        <taxon>Zingiberales</taxon>
        <taxon>Musaceae</taxon>
        <taxon>Musa</taxon>
    </lineage>
</organism>
<keyword evidence="1" id="KW-0804">Transcription</keyword>
<dbReference type="GO" id="GO:0003680">
    <property type="term" value="F:minor groove of adenine-thymine-rich DNA binding"/>
    <property type="evidence" value="ECO:0007669"/>
    <property type="project" value="UniProtKB-UniRule"/>
</dbReference>
<proteinExistence type="predicted"/>
<dbReference type="PANTHER" id="PTHR31500">
    <property type="entry name" value="AT-HOOK MOTIF NUCLEAR-LOCALIZED PROTEIN 9"/>
    <property type="match status" value="1"/>
</dbReference>
<dbReference type="InterPro" id="IPR039605">
    <property type="entry name" value="AHL"/>
</dbReference>
<sequence>MDPRRIPSYPYFKIRRLPYYFRRVQATEQHDIRDGSSGVLSPAENVPSDPTPASQPAEQHDIRDGSSGVLSPAENVPSDPTPASQPAEQHDIRDGSSGALSPAENVPSDPTPASQPAEQHDIRDGSSGVLSPAENVPSDPTPASQPTEQHDIRDGSSGVLSPAENVPSDPTPASQPAEQHDIRDGSSGVLSPAENVPSDPTPASQPTEQHDIRDGSSGVFSPAENVPSNPTPVSLASTPSFDPGASASQVPLRPRSVPRKRGRPRIHPPRAVDQRTTSSPLPGPSSSLAAADAPLPDQPVRRKRGRPRGRSRKALGNAGCNFMTHVLTIGTGEDVVQKIMSFVAIAKNACILSATGMVNGVSLFHLDNAGGSVSYEGCHEIISLSGTFVDKTPVGASVTRGLAICLASSSGHLVGGRLDGPLTAAYPVQVTLGSF</sequence>
<feature type="domain" description="PPC" evidence="3">
    <location>
        <begin position="324"/>
        <end position="435"/>
    </location>
</feature>
<keyword evidence="1" id="KW-0238">DNA-binding</keyword>
<protein>
    <recommendedName>
        <fullName evidence="1">AT-hook motif nuclear-localized protein</fullName>
    </recommendedName>
</protein>
<feature type="compositionally biased region" description="Polar residues" evidence="2">
    <location>
        <begin position="226"/>
        <end position="240"/>
    </location>
</feature>
<dbReference type="SUPFAM" id="SSF117856">
    <property type="entry name" value="AF0104/ALDC/Ptd012-like"/>
    <property type="match status" value="1"/>
</dbReference>
<dbReference type="OrthoDB" id="10544089at2759"/>
<gene>
    <name evidence="4" type="ORF">MUK42_20268</name>
</gene>
<feature type="region of interest" description="Disordered" evidence="2">
    <location>
        <begin position="30"/>
        <end position="316"/>
    </location>
</feature>
<keyword evidence="1" id="KW-0805">Transcription regulation</keyword>
<feature type="compositionally biased region" description="Basic residues" evidence="2">
    <location>
        <begin position="256"/>
        <end position="268"/>
    </location>
</feature>
<dbReference type="InterPro" id="IPR005175">
    <property type="entry name" value="PPC_dom"/>
</dbReference>
<name>A0A9E7H0S2_9LILI</name>
<keyword evidence="5" id="KW-1185">Reference proteome</keyword>
<evidence type="ECO:0000313" key="5">
    <source>
        <dbReference type="Proteomes" id="UP001055439"/>
    </source>
</evidence>
<dbReference type="PANTHER" id="PTHR31500:SF68">
    <property type="entry name" value="AT-HOOK MOTIF NUCLEAR-LOCALIZED PROTEIN 14"/>
    <property type="match status" value="1"/>
</dbReference>
<evidence type="ECO:0000313" key="4">
    <source>
        <dbReference type="EMBL" id="URE24685.1"/>
    </source>
</evidence>
<feature type="compositionally biased region" description="Low complexity" evidence="2">
    <location>
        <begin position="278"/>
        <end position="295"/>
    </location>
</feature>
<dbReference type="GO" id="GO:0005634">
    <property type="term" value="C:nucleus"/>
    <property type="evidence" value="ECO:0007669"/>
    <property type="project" value="UniProtKB-SubCell"/>
</dbReference>
<dbReference type="Proteomes" id="UP001055439">
    <property type="component" value="Chromosome 8"/>
</dbReference>
<dbReference type="AlphaFoldDB" id="A0A9E7H0S2"/>
<dbReference type="CDD" id="cd11378">
    <property type="entry name" value="DUF296"/>
    <property type="match status" value="1"/>
</dbReference>
<evidence type="ECO:0000256" key="2">
    <source>
        <dbReference type="SAM" id="MobiDB-lite"/>
    </source>
</evidence>
<feature type="compositionally biased region" description="Basic residues" evidence="2">
    <location>
        <begin position="301"/>
        <end position="313"/>
    </location>
</feature>
<comment type="function">
    <text evidence="1">Transcription factor that specifically binds AT-rich DNA sequences related to the nuclear matrix attachment regions (MARs).</text>
</comment>